<evidence type="ECO:0000259" key="5">
    <source>
        <dbReference type="Pfam" id="PF03968"/>
    </source>
</evidence>
<accession>A0A839SRD4</accession>
<comment type="caution">
    <text evidence="7">The sequence shown here is derived from an EMBL/GenBank/DDBJ whole genome shotgun (WGS) entry which is preliminary data.</text>
</comment>
<organism evidence="7 8">
    <name type="scientific">Limibacillus halophilus</name>
    <dbReference type="NCBI Taxonomy" id="1579333"/>
    <lineage>
        <taxon>Bacteria</taxon>
        <taxon>Pseudomonadati</taxon>
        <taxon>Pseudomonadota</taxon>
        <taxon>Alphaproteobacteria</taxon>
        <taxon>Rhodospirillales</taxon>
        <taxon>Rhodovibrionaceae</taxon>
        <taxon>Limibacillus</taxon>
    </lineage>
</organism>
<name>A0A839SRD4_9PROT</name>
<keyword evidence="3 4" id="KW-0998">Cell outer membrane</keyword>
<feature type="domain" description="Organic solvent tolerance-like N-terminal" evidence="5">
    <location>
        <begin position="36"/>
        <end position="72"/>
    </location>
</feature>
<evidence type="ECO:0000256" key="3">
    <source>
        <dbReference type="ARBA" id="ARBA00023237"/>
    </source>
</evidence>
<sequence precursor="true">MASAVAFGLVFLPGLALGQSTMPLPELDSDTPALLSADEVTYDESLGVATARGNVEISQGDRVLKADAISYNMRNDVVTASGNITLIEPSGELIFAEYIELTSDLKEGFIRDVRALLTDRSRLAAASGVRQGDRETTFRKAVFSPCELCRDDPTRAPLWQVKAAEVTHDQEERVIQYRDAWLEMFGVPILYTPYLEHPDPTVDRKSGFLAPRYHHSDAMGHGIEVPYFFTIGPDKDLTLAPIFTTEQGLLMTAEYRQIMTSGEFSVSGSATLDDMTRNGKVDKNQFRGHFFAEGEFSITPNYRASFDIKQSADDTYLREFDFTNDRTLTSRGTVEYFEGRDYGSLNAFLFDGQRAQDDDEEAPIVLPELQYSFIGEPDERGAFFSIDAGMLNILREEGQDSRRLSLHGQWEMPYAGEMGDLYRIKAALSGDLYWGNDVDKVGEDVTPGPGVNTQDGFAGRLFPQVAVEWRYPWVSYQEDFAQTLEPIIQVVASPEGFNDGDIPNEDSRDVEFDDSNLFSLNRFPGDDRVSSGSRVDYALRWTAESPDFGWGEVFFGQSFRFLGGSDFEAGSGLEDDLSDFVGRVAFEPDPTFRTRYRFRLDKDSLKGRRHDFSASIGPPAYTFTTQYTLATLDDTGSGPEDSEEIRLGFSTQINEFWSAGVTYLRDLDEDETRSYGGQIRYHDECFDLRLRAEREFFNDRDLKPSDTILFEVVFKHLGGVSS</sequence>
<comment type="subcellular location">
    <subcellularLocation>
        <location evidence="4">Cell outer membrane</location>
    </subcellularLocation>
</comment>
<evidence type="ECO:0000313" key="8">
    <source>
        <dbReference type="Proteomes" id="UP000581135"/>
    </source>
</evidence>
<dbReference type="InterPro" id="IPR007543">
    <property type="entry name" value="LptD_C"/>
</dbReference>
<comment type="caution">
    <text evidence="4">Lacks conserved residue(s) required for the propagation of feature annotation.</text>
</comment>
<reference evidence="7 8" key="1">
    <citation type="submission" date="2020-08" db="EMBL/GenBank/DDBJ databases">
        <title>Genomic Encyclopedia of Type Strains, Phase III (KMG-III): the genomes of soil and plant-associated and newly described type strains.</title>
        <authorList>
            <person name="Whitman W."/>
        </authorList>
    </citation>
    <scope>NUCLEOTIDE SEQUENCE [LARGE SCALE GENOMIC DNA]</scope>
    <source>
        <strain evidence="7 8">CECT 8803</strain>
    </source>
</reference>
<dbReference type="GO" id="GO:0043165">
    <property type="term" value="P:Gram-negative-bacterium-type cell outer membrane assembly"/>
    <property type="evidence" value="ECO:0007669"/>
    <property type="project" value="UniProtKB-UniRule"/>
</dbReference>
<dbReference type="GO" id="GO:0015920">
    <property type="term" value="P:lipopolysaccharide transport"/>
    <property type="evidence" value="ECO:0007669"/>
    <property type="project" value="InterPro"/>
</dbReference>
<comment type="similarity">
    <text evidence="4">Belongs to the LptD family.</text>
</comment>
<keyword evidence="8" id="KW-1185">Reference proteome</keyword>
<dbReference type="Pfam" id="PF04453">
    <property type="entry name" value="LptD"/>
    <property type="match status" value="1"/>
</dbReference>
<dbReference type="Gene3D" id="2.60.450.10">
    <property type="entry name" value="Lipopolysaccharide (LPS) transport protein A like domain"/>
    <property type="match status" value="1"/>
</dbReference>
<comment type="function">
    <text evidence="4">Involved in the assembly of lipopolysaccharide (LPS) at the surface of the outer membrane.</text>
</comment>
<comment type="subunit">
    <text evidence="4">Component of the lipopolysaccharide transport and assembly complex.</text>
</comment>
<dbReference type="Proteomes" id="UP000581135">
    <property type="component" value="Unassembled WGS sequence"/>
</dbReference>
<dbReference type="Pfam" id="PF03968">
    <property type="entry name" value="LptD_N"/>
    <property type="match status" value="1"/>
</dbReference>
<evidence type="ECO:0000259" key="6">
    <source>
        <dbReference type="Pfam" id="PF04453"/>
    </source>
</evidence>
<dbReference type="InterPro" id="IPR020889">
    <property type="entry name" value="LipoPS_assembly_LptD"/>
</dbReference>
<keyword evidence="1 4" id="KW-0732">Signal</keyword>
<feature type="signal peptide" evidence="4">
    <location>
        <begin position="1"/>
        <end position="18"/>
    </location>
</feature>
<dbReference type="EMBL" id="JACHXA010000003">
    <property type="protein sequence ID" value="MBB3065052.1"/>
    <property type="molecule type" value="Genomic_DNA"/>
</dbReference>
<dbReference type="PANTHER" id="PTHR30189:SF1">
    <property type="entry name" value="LPS-ASSEMBLY PROTEIN LPTD"/>
    <property type="match status" value="1"/>
</dbReference>
<dbReference type="PANTHER" id="PTHR30189">
    <property type="entry name" value="LPS-ASSEMBLY PROTEIN"/>
    <property type="match status" value="1"/>
</dbReference>
<dbReference type="AlphaFoldDB" id="A0A839SRD4"/>
<dbReference type="GO" id="GO:0009279">
    <property type="term" value="C:cell outer membrane"/>
    <property type="evidence" value="ECO:0007669"/>
    <property type="project" value="UniProtKB-SubCell"/>
</dbReference>
<feature type="domain" description="LptD C-terminal" evidence="6">
    <location>
        <begin position="286"/>
        <end position="657"/>
    </location>
</feature>
<dbReference type="HAMAP" id="MF_01411">
    <property type="entry name" value="LPS_assembly_LptD"/>
    <property type="match status" value="1"/>
</dbReference>
<evidence type="ECO:0000256" key="2">
    <source>
        <dbReference type="ARBA" id="ARBA00023136"/>
    </source>
</evidence>
<dbReference type="InterPro" id="IPR005653">
    <property type="entry name" value="OstA-like_N"/>
</dbReference>
<proteinExistence type="inferred from homology"/>
<feature type="chain" id="PRO_5033171749" description="LPS-assembly protein LptD" evidence="4">
    <location>
        <begin position="19"/>
        <end position="722"/>
    </location>
</feature>
<gene>
    <name evidence="4" type="primary">lptD</name>
    <name evidence="7" type="ORF">FHR98_001331</name>
</gene>
<keyword evidence="2 4" id="KW-0472">Membrane</keyword>
<evidence type="ECO:0000313" key="7">
    <source>
        <dbReference type="EMBL" id="MBB3065052.1"/>
    </source>
</evidence>
<evidence type="ECO:0000256" key="4">
    <source>
        <dbReference type="HAMAP-Rule" id="MF_01411"/>
    </source>
</evidence>
<dbReference type="InterPro" id="IPR050218">
    <property type="entry name" value="LptD"/>
</dbReference>
<protein>
    <recommendedName>
        <fullName evidence="4">LPS-assembly protein LptD</fullName>
    </recommendedName>
</protein>
<evidence type="ECO:0000256" key="1">
    <source>
        <dbReference type="ARBA" id="ARBA00022729"/>
    </source>
</evidence>
<dbReference type="GO" id="GO:1990351">
    <property type="term" value="C:transporter complex"/>
    <property type="evidence" value="ECO:0007669"/>
    <property type="project" value="TreeGrafter"/>
</dbReference>
<dbReference type="RefSeq" id="WP_183415862.1">
    <property type="nucleotide sequence ID" value="NZ_JACHXA010000003.1"/>
</dbReference>